<evidence type="ECO:0000259" key="4">
    <source>
        <dbReference type="PROSITE" id="PS50830"/>
    </source>
</evidence>
<dbReference type="STRING" id="1798649.A3B13_03550"/>
<reference evidence="5 6" key="1">
    <citation type="journal article" date="2016" name="Nat. Commun.">
        <title>Thousands of microbial genomes shed light on interconnected biogeochemical processes in an aquifer system.</title>
        <authorList>
            <person name="Anantharaman K."/>
            <person name="Brown C.T."/>
            <person name="Hug L.A."/>
            <person name="Sharon I."/>
            <person name="Castelle C.J."/>
            <person name="Probst A.J."/>
            <person name="Thomas B.C."/>
            <person name="Singh A."/>
            <person name="Wilkins M.J."/>
            <person name="Karaoz U."/>
            <person name="Brodie E.L."/>
            <person name="Williams K.H."/>
            <person name="Hubbard S.S."/>
            <person name="Banfield J.F."/>
        </authorList>
    </citation>
    <scope>NUCLEOTIDE SEQUENCE [LARGE SCALE GENOMIC DNA]</scope>
</reference>
<evidence type="ECO:0000256" key="2">
    <source>
        <dbReference type="ARBA" id="ARBA00022759"/>
    </source>
</evidence>
<dbReference type="Pfam" id="PF00565">
    <property type="entry name" value="SNase"/>
    <property type="match status" value="1"/>
</dbReference>
<dbReference type="SMART" id="SM00318">
    <property type="entry name" value="SNc"/>
    <property type="match status" value="1"/>
</dbReference>
<dbReference type="InterPro" id="IPR016071">
    <property type="entry name" value="Staphylococal_nuclease_OB-fold"/>
</dbReference>
<comment type="caution">
    <text evidence="5">The sequence shown here is derived from an EMBL/GenBank/DDBJ whole genome shotgun (WGS) entry which is preliminary data.</text>
</comment>
<dbReference type="AlphaFoldDB" id="A0A1G2CID9"/>
<dbReference type="Proteomes" id="UP000176287">
    <property type="component" value="Unassembled WGS sequence"/>
</dbReference>
<sequence>MNKMTRQNKLLLLVAFLATVAVLFYKLGYDRHAADLLIPSQANITAVENRTATIIDKLPDKLAANSSLLTKSQQTINGEQAPGTQTGNSSATEIVPGQVIRVIDGDTIVVNINALPVHVRLIGINSPELNDKRPQVACLAQKAKEEAEKLLNGQNIYLEKDPTQGDYDRYNRLLAYVFLPADSASLPSAQLGTGTTSGVNFNKLMIENGYAYEHTYFLPYKYQREFKDAQAKVRTAQKGLWNPDICGN</sequence>
<protein>
    <recommendedName>
        <fullName evidence="4">TNase-like domain-containing protein</fullName>
    </recommendedName>
</protein>
<dbReference type="PROSITE" id="PS50830">
    <property type="entry name" value="TNASE_3"/>
    <property type="match status" value="1"/>
</dbReference>
<evidence type="ECO:0000256" key="3">
    <source>
        <dbReference type="ARBA" id="ARBA00022801"/>
    </source>
</evidence>
<dbReference type="InterPro" id="IPR035437">
    <property type="entry name" value="SNase_OB-fold_sf"/>
</dbReference>
<keyword evidence="1" id="KW-0540">Nuclease</keyword>
<evidence type="ECO:0000313" key="6">
    <source>
        <dbReference type="Proteomes" id="UP000176287"/>
    </source>
</evidence>
<keyword evidence="3" id="KW-0378">Hydrolase</keyword>
<gene>
    <name evidence="5" type="ORF">A3B13_03550</name>
</gene>
<evidence type="ECO:0000256" key="1">
    <source>
        <dbReference type="ARBA" id="ARBA00022722"/>
    </source>
</evidence>
<feature type="domain" description="TNase-like" evidence="4">
    <location>
        <begin position="93"/>
        <end position="243"/>
    </location>
</feature>
<dbReference type="Gene3D" id="2.40.50.90">
    <property type="match status" value="1"/>
</dbReference>
<dbReference type="PANTHER" id="PTHR12302">
    <property type="entry name" value="EBNA2 BINDING PROTEIN P100"/>
    <property type="match status" value="1"/>
</dbReference>
<dbReference type="GO" id="GO:0004519">
    <property type="term" value="F:endonuclease activity"/>
    <property type="evidence" value="ECO:0007669"/>
    <property type="project" value="UniProtKB-KW"/>
</dbReference>
<organism evidence="5 6">
    <name type="scientific">Candidatus Liptonbacteria bacterium RIFCSPLOWO2_01_FULL_45_15</name>
    <dbReference type="NCBI Taxonomy" id="1798649"/>
    <lineage>
        <taxon>Bacteria</taxon>
        <taxon>Candidatus Liptoniibacteriota</taxon>
    </lineage>
</organism>
<dbReference type="EMBL" id="MHKZ01000005">
    <property type="protein sequence ID" value="OGZ01159.1"/>
    <property type="molecule type" value="Genomic_DNA"/>
</dbReference>
<keyword evidence="2" id="KW-0255">Endonuclease</keyword>
<dbReference type="GO" id="GO:0016787">
    <property type="term" value="F:hydrolase activity"/>
    <property type="evidence" value="ECO:0007669"/>
    <property type="project" value="UniProtKB-KW"/>
</dbReference>
<proteinExistence type="predicted"/>
<dbReference type="PANTHER" id="PTHR12302:SF3">
    <property type="entry name" value="SERINE_THREONINE-PROTEIN KINASE 31"/>
    <property type="match status" value="1"/>
</dbReference>
<dbReference type="SUPFAM" id="SSF50199">
    <property type="entry name" value="Staphylococcal nuclease"/>
    <property type="match status" value="1"/>
</dbReference>
<name>A0A1G2CID9_9BACT</name>
<accession>A0A1G2CID9</accession>
<evidence type="ECO:0000313" key="5">
    <source>
        <dbReference type="EMBL" id="OGZ01159.1"/>
    </source>
</evidence>